<sequence>MLMIKKVRLLGRLVFYDQIVFFNKMNGKKNIISFNRKLSNLTSGLFIRFLWIVLKTIESQIPISNFEMNGVVQT</sequence>
<keyword evidence="2" id="KW-1185">Reference proteome</keyword>
<protein>
    <submittedName>
        <fullName evidence="1">Uncharacterized protein</fullName>
    </submittedName>
</protein>
<evidence type="ECO:0000313" key="2">
    <source>
        <dbReference type="Proteomes" id="UP000237640"/>
    </source>
</evidence>
<evidence type="ECO:0000313" key="1">
    <source>
        <dbReference type="EMBL" id="PRX57443.1"/>
    </source>
</evidence>
<gene>
    <name evidence="1" type="ORF">CLV81_1448</name>
</gene>
<reference evidence="1 2" key="1">
    <citation type="submission" date="2018-03" db="EMBL/GenBank/DDBJ databases">
        <title>Genomic Encyclopedia of Archaeal and Bacterial Type Strains, Phase II (KMG-II): from individual species to whole genera.</title>
        <authorList>
            <person name="Goeker M."/>
        </authorList>
    </citation>
    <scope>NUCLEOTIDE SEQUENCE [LARGE SCALE GENOMIC DNA]</scope>
    <source>
        <strain evidence="1 2">DSM 25027</strain>
    </source>
</reference>
<dbReference type="Proteomes" id="UP000237640">
    <property type="component" value="Unassembled WGS sequence"/>
</dbReference>
<name>A0A2T0MIR0_9FLAO</name>
<organism evidence="1 2">
    <name type="scientific">Flagellimonas meridianipacifica</name>
    <dbReference type="NCBI Taxonomy" id="1080225"/>
    <lineage>
        <taxon>Bacteria</taxon>
        <taxon>Pseudomonadati</taxon>
        <taxon>Bacteroidota</taxon>
        <taxon>Flavobacteriia</taxon>
        <taxon>Flavobacteriales</taxon>
        <taxon>Flavobacteriaceae</taxon>
        <taxon>Flagellimonas</taxon>
    </lineage>
</organism>
<accession>A0A2T0MIR0</accession>
<dbReference type="AlphaFoldDB" id="A0A2T0MIR0"/>
<proteinExistence type="predicted"/>
<comment type="caution">
    <text evidence="1">The sequence shown here is derived from an EMBL/GenBank/DDBJ whole genome shotgun (WGS) entry which is preliminary data.</text>
</comment>
<dbReference type="EMBL" id="PVYX01000001">
    <property type="protein sequence ID" value="PRX57443.1"/>
    <property type="molecule type" value="Genomic_DNA"/>
</dbReference>